<dbReference type="EMBL" id="CAEQ01002217">
    <property type="protein sequence ID" value="CCD16250.1"/>
    <property type="molecule type" value="Genomic_DNA"/>
</dbReference>
<proteinExistence type="predicted"/>
<dbReference type="OMA" id="TIRQCRA"/>
<protein>
    <submittedName>
        <fullName evidence="2">WGS project CAEQ00000000 data, annotated contig 453</fullName>
    </submittedName>
</protein>
<reference evidence="3" key="1">
    <citation type="submission" date="2011-07" db="EMBL/GenBank/DDBJ databases">
        <title>Divergent evolution of antigenic variation in African trypanosomes.</title>
        <authorList>
            <person name="Jackson A.P."/>
            <person name="Berry A."/>
            <person name="Allison H.C."/>
            <person name="Burton P."/>
            <person name="Anderson J."/>
            <person name="Aslett M."/>
            <person name="Brown R."/>
            <person name="Corton N."/>
            <person name="Harris D."/>
            <person name="Hauser H."/>
            <person name="Gamble J."/>
            <person name="Gilderthorp R."/>
            <person name="McQuillan J."/>
            <person name="Quail M.A."/>
            <person name="Sanders M."/>
            <person name="Van Tonder A."/>
            <person name="Ginger M.L."/>
            <person name="Donelson J.E."/>
            <person name="Field M.C."/>
            <person name="Barry J.D."/>
            <person name="Berriman M."/>
            <person name="Hertz-Fowler C."/>
        </authorList>
    </citation>
    <scope>NUCLEOTIDE SEQUENCE [LARGE SCALE GENOMIC DNA]</scope>
    <source>
        <strain evidence="3">IL3000</strain>
    </source>
</reference>
<name>F9WG20_TRYCI</name>
<dbReference type="VEuPathDB" id="TriTrypDB:TcIL3000_0_11980"/>
<sequence length="1418" mass="155360">MCLSAYEVIAPQVIDQNIRSILRIASRVNQLGSLNSQGISENVPTFSNTILHEFLVNLITRLGRSNQVIVLLDAIVCCAADEQNAESDGNGVTAEGLLGIFRHAGVQAALLEACNVCLNPECLLLRVLSYVSPWASADDGDARDKESNELSRAKGADGDDAAVQVGVGLCRLTPGGVLFLLEIVSSVLRGVTPTSISASAVLEQVTELELVLSAFLVNGLFKAFFTEGGDGGTEESQVPIEQRSAVEVSAHRSVRSSLFACANNAVRPKVRRHLVFGALSAIHNARALILSCLQDLGVSDLEGYLHLLEDSMWHLRHQIDAIVGPLTADDLSAAVSLSAQIRYALSTKCLPIVPLLALQRLTLARYVAVTLGIDVGPVAAARKLSALALSYMCGEGEGGLMSNGEVDLALLLANTLVEEEWSSVAYFARPRRFRSTVVWLLQASFAQAGNPAWLSRSMTACGGLVLEALSSVLLDISDAKIMACCNVLHSKNADDDTGDEGANDASLLRLFAALNDILCRLGHVAQWHNIMQRIVHWLLMIEKDRKNANSEPCQIQGYLLRLVLNFLSCEENAQLVFRWALIQGNERQMQESHQHDRQRGRKGGHGTKLVNEAFMEAVKMPFTLTDITLYDRNNSVAKENEENTDAVRLETVKEAIDTCTTLVQQLFSKKFIGLLLQSCCETQEVSATTLSFKYAAGILGKLYSTALAVSRNNRTSSGDSSPAQEFVLNVVDKMHKCCSVGNYVPLSVFFYEISGNVLAPSPPRRQVICRVNNDTRRTNEEEGHSVKGTEEVDGGEVRSGRSFASAGEVVGNKRPREEDAENVAVKKWAAEPQVGDVALRWVKLLRDLLEQVVEQLVNEQNPPQSLLPLLHSTTSLYMALERVQVTLPHPTQRTGEHMSRGEMKVKGGSANDQRLAAFAVASQLSPETVCQLRKLFAPSKSGSRRRSATVLLPLLSSHNDSVIRTVWVLYSAYEESRRQNGCNGEEAVLTGDSLSISWFATLLGSLNPHVFDVDSGFKLDGLESVLEELKQVVTREHSEHVPLRLTNLHREGPHNTEEATVWLLGQLHAAPMILRTFSASHAQPLLMEYVHALFHAVVSSPGPMPQSPNCFWGRRQRLLTAVAIALQRVSAIPCMRFAMWRNDVKRLLVAAGSAVVSADTGIRSSRELTNSMIFRVLQLCTLHLAALHDDDAFVDHQLSFVTTVLFNGSGGFYDGNLCLPELVILQILRLLSSTLLTRGVLWRRAHLMPALLSALLTRCLDGVSRGDCTRVVLNQLSSFLFQLVKDKNYGLSRDVSAPLKSLCLSSLTSCLFRQAAAYIDVFTTHSSDLDYIAADLLKSLQHNHLPPRRTPSVLKKWKRECVENEEDRDAANTSDATLCDLSYACVGNGDAQLLLRQAAERVDEEEGTGGRHIFLLPE</sequence>
<organism evidence="2 3">
    <name type="scientific">Trypanosoma congolense (strain IL3000)</name>
    <dbReference type="NCBI Taxonomy" id="1068625"/>
    <lineage>
        <taxon>Eukaryota</taxon>
        <taxon>Discoba</taxon>
        <taxon>Euglenozoa</taxon>
        <taxon>Kinetoplastea</taxon>
        <taxon>Metakinetoplastina</taxon>
        <taxon>Trypanosomatida</taxon>
        <taxon>Trypanosomatidae</taxon>
        <taxon>Trypanosoma</taxon>
        <taxon>Nannomonas</taxon>
    </lineage>
</organism>
<gene>
    <name evidence="2" type="ORF">TCIL3000_0_11980</name>
</gene>
<evidence type="ECO:0000313" key="3">
    <source>
        <dbReference type="Proteomes" id="UP000000702"/>
    </source>
</evidence>
<feature type="region of interest" description="Disordered" evidence="1">
    <location>
        <begin position="776"/>
        <end position="797"/>
    </location>
</feature>
<accession>F9WG20</accession>
<keyword evidence="3" id="KW-1185">Reference proteome</keyword>
<evidence type="ECO:0000313" key="2">
    <source>
        <dbReference type="EMBL" id="CCD16250.1"/>
    </source>
</evidence>
<comment type="caution">
    <text evidence="2">The sequence shown here is derived from an EMBL/GenBank/DDBJ whole genome shotgun (WGS) entry which is preliminary data.</text>
</comment>
<evidence type="ECO:0000256" key="1">
    <source>
        <dbReference type="SAM" id="MobiDB-lite"/>
    </source>
</evidence>
<dbReference type="Proteomes" id="UP000000702">
    <property type="component" value="Unassembled WGS sequence"/>
</dbReference>
<reference evidence="2 3" key="2">
    <citation type="journal article" date="2012" name="Proc. Natl. Acad. Sci. U.S.A.">
        <title>Antigenic diversity is generated by distinct evolutionary mechanisms in African trypanosome species.</title>
        <authorList>
            <person name="Jackson A.P."/>
            <person name="Berry A."/>
            <person name="Aslett M."/>
            <person name="Allison H.C."/>
            <person name="Burton P."/>
            <person name="Vavrova-Anderson J."/>
            <person name="Brown R."/>
            <person name="Browne H."/>
            <person name="Corton N."/>
            <person name="Hauser H."/>
            <person name="Gamble J."/>
            <person name="Gilderthorp R."/>
            <person name="Marcello L."/>
            <person name="McQuillan J."/>
            <person name="Otto T.D."/>
            <person name="Quail M.A."/>
            <person name="Sanders M.J."/>
            <person name="van Tonder A."/>
            <person name="Ginger M.L."/>
            <person name="Field M.C."/>
            <person name="Barry J.D."/>
            <person name="Hertz-Fowler C."/>
            <person name="Berriman M."/>
        </authorList>
    </citation>
    <scope>NUCLEOTIDE SEQUENCE [LARGE SCALE GENOMIC DNA]</scope>
    <source>
        <strain evidence="2 3">IL3000</strain>
    </source>
</reference>